<accession>A0A6A8M9X3</accession>
<comment type="caution">
    <text evidence="1">The sequence shown here is derived from an EMBL/GenBank/DDBJ whole genome shotgun (WGS) entry which is preliminary data.</text>
</comment>
<name>A0A6A8M9X3_9FIRM</name>
<dbReference type="RefSeq" id="WP_154573097.1">
    <property type="nucleotide sequence ID" value="NZ_VUNB01000007.1"/>
</dbReference>
<protein>
    <submittedName>
        <fullName evidence="1">Uncharacterized protein</fullName>
    </submittedName>
</protein>
<reference evidence="1" key="1">
    <citation type="submission" date="2019-09" db="EMBL/GenBank/DDBJ databases">
        <title>In-depth cultivation of the pig gut microbiome towards novel bacterial diversity and tailored functional studies.</title>
        <authorList>
            <person name="Wylensek D."/>
            <person name="Hitch T.C.A."/>
            <person name="Clavel T."/>
        </authorList>
    </citation>
    <scope>NUCLEOTIDE SEQUENCE</scope>
    <source>
        <strain evidence="1">RF-744-FAT-WT-3</strain>
    </source>
</reference>
<dbReference type="AlphaFoldDB" id="A0A6A8M9X3"/>
<dbReference type="EMBL" id="VUNB01000007">
    <property type="protein sequence ID" value="MST69633.1"/>
    <property type="molecule type" value="Genomic_DNA"/>
</dbReference>
<sequence>MEEMKMWLRVAISKDSVHYNDHSGYSYIDGQSSEEYYFDKKVANALENDGFLIEMWDELEIPLEWGDYEFLPPDKCMRLKTWLETHLQKEVDPIISAVYKVMFDYVGKAILYDTGISFDF</sequence>
<evidence type="ECO:0000313" key="1">
    <source>
        <dbReference type="EMBL" id="MST69633.1"/>
    </source>
</evidence>
<proteinExistence type="predicted"/>
<gene>
    <name evidence="1" type="ORF">FYJ66_08570</name>
</gene>
<organism evidence="1">
    <name type="scientific">Baileyella intestinalis</name>
    <dbReference type="NCBI Taxonomy" id="2606709"/>
    <lineage>
        <taxon>Bacteria</taxon>
        <taxon>Bacillati</taxon>
        <taxon>Bacillota</taxon>
        <taxon>Clostridia</taxon>
        <taxon>Peptostreptococcales</taxon>
        <taxon>Anaerovoracaceae</taxon>
        <taxon>Baileyella</taxon>
    </lineage>
</organism>